<gene>
    <name evidence="2" type="ORF">GALMADRAFT_260311</name>
</gene>
<feature type="region of interest" description="Disordered" evidence="1">
    <location>
        <begin position="1"/>
        <end position="60"/>
    </location>
</feature>
<dbReference type="AlphaFoldDB" id="A0A067S2Z2"/>
<accession>A0A067S2Z2</accession>
<feature type="compositionally biased region" description="Basic and acidic residues" evidence="1">
    <location>
        <begin position="101"/>
        <end position="110"/>
    </location>
</feature>
<dbReference type="EMBL" id="KL142497">
    <property type="protein sequence ID" value="KDR65151.1"/>
    <property type="molecule type" value="Genomic_DNA"/>
</dbReference>
<dbReference type="Proteomes" id="UP000027222">
    <property type="component" value="Unassembled WGS sequence"/>
</dbReference>
<feature type="compositionally biased region" description="Polar residues" evidence="1">
    <location>
        <begin position="467"/>
        <end position="477"/>
    </location>
</feature>
<feature type="compositionally biased region" description="Pro residues" evidence="1">
    <location>
        <begin position="439"/>
        <end position="453"/>
    </location>
</feature>
<dbReference type="OrthoDB" id="3231188at2759"/>
<evidence type="ECO:0000313" key="2">
    <source>
        <dbReference type="EMBL" id="KDR65151.1"/>
    </source>
</evidence>
<feature type="region of interest" description="Disordered" evidence="1">
    <location>
        <begin position="432"/>
        <end position="505"/>
    </location>
</feature>
<dbReference type="Pfam" id="PF20414">
    <property type="entry name" value="DUF6698"/>
    <property type="match status" value="1"/>
</dbReference>
<organism evidence="2 3">
    <name type="scientific">Galerina marginata (strain CBS 339.88)</name>
    <dbReference type="NCBI Taxonomy" id="685588"/>
    <lineage>
        <taxon>Eukaryota</taxon>
        <taxon>Fungi</taxon>
        <taxon>Dikarya</taxon>
        <taxon>Basidiomycota</taxon>
        <taxon>Agaricomycotina</taxon>
        <taxon>Agaricomycetes</taxon>
        <taxon>Agaricomycetidae</taxon>
        <taxon>Agaricales</taxon>
        <taxon>Agaricineae</taxon>
        <taxon>Strophariaceae</taxon>
        <taxon>Galerina</taxon>
    </lineage>
</organism>
<feature type="region of interest" description="Disordered" evidence="1">
    <location>
        <begin position="101"/>
        <end position="122"/>
    </location>
</feature>
<feature type="compositionally biased region" description="Polar residues" evidence="1">
    <location>
        <begin position="26"/>
        <end position="36"/>
    </location>
</feature>
<proteinExistence type="predicted"/>
<name>A0A067S2Z2_GALM3</name>
<feature type="region of interest" description="Disordered" evidence="1">
    <location>
        <begin position="385"/>
        <end position="414"/>
    </location>
</feature>
<dbReference type="HOGENOM" id="CLU_523813_0_0_1"/>
<reference evidence="3" key="1">
    <citation type="journal article" date="2014" name="Proc. Natl. Acad. Sci. U.S.A.">
        <title>Extensive sampling of basidiomycete genomes demonstrates inadequacy of the white-rot/brown-rot paradigm for wood decay fungi.</title>
        <authorList>
            <person name="Riley R."/>
            <person name="Salamov A.A."/>
            <person name="Brown D.W."/>
            <person name="Nagy L.G."/>
            <person name="Floudas D."/>
            <person name="Held B.W."/>
            <person name="Levasseur A."/>
            <person name="Lombard V."/>
            <person name="Morin E."/>
            <person name="Otillar R."/>
            <person name="Lindquist E.A."/>
            <person name="Sun H."/>
            <person name="LaButti K.M."/>
            <person name="Schmutz J."/>
            <person name="Jabbour D."/>
            <person name="Luo H."/>
            <person name="Baker S.E."/>
            <person name="Pisabarro A.G."/>
            <person name="Walton J.D."/>
            <person name="Blanchette R.A."/>
            <person name="Henrissat B."/>
            <person name="Martin F."/>
            <person name="Cullen D."/>
            <person name="Hibbett D.S."/>
            <person name="Grigoriev I.V."/>
        </authorList>
    </citation>
    <scope>NUCLEOTIDE SEQUENCE [LARGE SCALE GENOMIC DNA]</scope>
    <source>
        <strain evidence="3">CBS 339.88</strain>
    </source>
</reference>
<keyword evidence="3" id="KW-1185">Reference proteome</keyword>
<evidence type="ECO:0000313" key="3">
    <source>
        <dbReference type="Proteomes" id="UP000027222"/>
    </source>
</evidence>
<evidence type="ECO:0000256" key="1">
    <source>
        <dbReference type="SAM" id="MobiDB-lite"/>
    </source>
</evidence>
<feature type="compositionally biased region" description="Basic residues" evidence="1">
    <location>
        <begin position="1"/>
        <end position="11"/>
    </location>
</feature>
<dbReference type="STRING" id="685588.A0A067S2Z2"/>
<dbReference type="InterPro" id="IPR046521">
    <property type="entry name" value="DUF6698"/>
</dbReference>
<protein>
    <submittedName>
        <fullName evidence="2">Uncharacterized protein</fullName>
    </submittedName>
</protein>
<sequence length="505" mass="55924">MPPAKSKGRAHARQEKETSGEDFDLQNVTGSSSSDVDQAGIPAGFRLTKNTQVDIPGPNASAPELRKALYAMHVSMDEREIENKKLQDRIHTLEAQVNEMKKSKEVEGTSKARRPVGDPEDDRIALHGRKFGIMNEPFVPDAAFLAPQPDCTSVDPARYSTPETALEGVIAELYEEIPEDLHEKLLNLTRFRDTFLSKLNDHRRHAVGQLRNQSAAIIFNKNPHYFSTSFKDRDKLPDFVAALKFPDPRKSKFSKYAPILFPDGRKDMTKFLKCIHLALMLRCLLFGPASLSSEKKPSGSKPVGELWGITRVTPGSIAFVAILAIFLHSPDNEFSEIGKLSKIDYKKLFQSYKQILITNLVAQKKQYVELLEWFNIQVFPWSRQGKISPDDDDSSGIEDAQGGGGTDDDAQVTNDNLNWAPTVEHTDINAQQSEMTPARPAPALPAPPTPPSDTHPKDAEAVAEQFGTLSLNENQNEPPAAAKSKKKKGMTGEATATRRSGRTRG</sequence>